<evidence type="ECO:0000259" key="4">
    <source>
        <dbReference type="PROSITE" id="PS50837"/>
    </source>
</evidence>
<dbReference type="SUPFAM" id="SSF50998">
    <property type="entry name" value="Quinoprotein alcohol dehydrogenase-like"/>
    <property type="match status" value="1"/>
</dbReference>
<sequence length="1490" mass="157794">MGGGVSSLPAEVSLAEAKELAGAKWQPAWEEKFAEAKISRDEAIQCWKESKATISEALYEKLHGVDRSGVAEALDFSAIIAEKRGQHLPGTREWVFEAVMRWRTDPEAAKLFWLVGGGGTGKSVAAAELLARLLDKQNAAAWHFCKHTEPARSAPATLLRSLAGMLCATVDGFEEALREGGGGDNATDKVDELFQALIAEPLQSVEAPRGADDALVLIIDALDELPRDALKPVLSLLANELKTLPPWIKLVVTSRDEAQIKASLKGYTPSELRVDEARNRQDVRAYLTVLAKEHVELEVTMDSLRHEVEAKFPGLKNLDTFADLEDPLRRSKGAYDDAVNGVADIGALAAYKERRDVDLKQDKSDFEALYADAARAQKILVDKLTQLPGDLSDPGVKGRGSAQRKLNDNYKGDAARFRDLSRATVLFENAADLLKVLTELDGGGLGLEIAQLKNKFANPTPLGYRDMNLNVRVQLGDGETHLAEVQLNLRSVADAKHIAHEQYEVIRLALPKMCEGTSVEADALEAYIARRLRSSALDAAVTSLERKAGGLMLYARLIAEQLASTTGKIDFASVGALPAGLDEIYAENFRRVFVDDTAWCDALPLVELICAAAEPLTIDAASGALGWDRARCEGLCAEVSLLFPLREGDVIGVLHKTVTDWLTGEAPFDGRGCEDAFFIAQESAHRRLARACARAVRAEVLDAKSYSSDAAADAALASFVKGEGGAASDAYALRWCLFHMKRSSAEGEAVAVACALSYVQKRVDGGDVGAFAGDLDVLEGRDALLLRDALVLSRNALSQGTPLVEQFWQRMTPRANAESSPAARRLADDAKGVASKLPLSAVRSMGLTAAGGAERCRIEAGGECTSLATFVDPATGEPRVACGFEHEVYIYDPVAGGAALLVIDVDSDVRRLVVFKDPATGEPRLACGCYDGKVRIFDPVAGGEALLVIDVDYSVSALVVFEDPATGALRLACSSDDWKVRVFDPVAGGEALLVLEIGDEVNALAVFKDPATGAPRLARASGEKVLVFDPTAGGDALLVVDTGHEVWALAVFKEPATGAPRLACGSTDGKIRVFDAISGGDVLLVLDAGEVVRALVAFDDLATGELRLASGSEDGKVRVFDPVAGGEALVVLEGHADYVRALTAFTDPATGELRLVSGSDDSTVRVWNPAASGAAIEVEPEGHSGIVRAMVTFVDPATGVLRVATGSNDETIRVWDAETGGGLLVIDVGSDVFALAFFVDPATGAPRLASGSNGGKVRVFDPVAGGEALVELDAGNTAYALAFFADPATGASRLACGSGGWRGGKVHVFDPVAGGEALLVIDVNAKALAMFTDPATGALRLACGCENGEVRIYDPLAGGEALLVLEGHTESVEALTVFEDPATGGLRLASGSDDNSVRVWDLAAGGAVLFVLEGHTEFVCALTAFADPATGEMRLVSASYDKTLRVWDVTKGGAALRVVPFEDNVWDLAARNDKSGLFVALGKRWGELRI</sequence>
<dbReference type="Pfam" id="PF24883">
    <property type="entry name" value="NPHP3_N"/>
    <property type="match status" value="1"/>
</dbReference>
<dbReference type="PRINTS" id="PR00320">
    <property type="entry name" value="GPROTEINBRPT"/>
</dbReference>
<organism evidence="5 6">
    <name type="scientific">Pelagomonas calceolata</name>
    <dbReference type="NCBI Taxonomy" id="35677"/>
    <lineage>
        <taxon>Eukaryota</taxon>
        <taxon>Sar</taxon>
        <taxon>Stramenopiles</taxon>
        <taxon>Ochrophyta</taxon>
        <taxon>Pelagophyceae</taxon>
        <taxon>Pelagomonadales</taxon>
        <taxon>Pelagomonadaceae</taxon>
        <taxon>Pelagomonas</taxon>
    </lineage>
</organism>
<dbReference type="InterPro" id="IPR056884">
    <property type="entry name" value="NPHP3-like_N"/>
</dbReference>
<comment type="caution">
    <text evidence="5">The sequence shown here is derived from an EMBL/GenBank/DDBJ whole genome shotgun (WGS) entry which is preliminary data.</text>
</comment>
<evidence type="ECO:0000256" key="1">
    <source>
        <dbReference type="ARBA" id="ARBA00022574"/>
    </source>
</evidence>
<feature type="repeat" description="WD" evidence="3">
    <location>
        <begin position="1365"/>
        <end position="1410"/>
    </location>
</feature>
<dbReference type="PROSITE" id="PS50294">
    <property type="entry name" value="WD_REPEATS_REGION"/>
    <property type="match status" value="3"/>
</dbReference>
<dbReference type="SUPFAM" id="SSF50978">
    <property type="entry name" value="WD40 repeat-like"/>
    <property type="match status" value="1"/>
</dbReference>
<dbReference type="PANTHER" id="PTHR19848">
    <property type="entry name" value="WD40 REPEAT PROTEIN"/>
    <property type="match status" value="1"/>
</dbReference>
<evidence type="ECO:0000313" key="5">
    <source>
        <dbReference type="EMBL" id="CAH0371260.1"/>
    </source>
</evidence>
<dbReference type="PANTHER" id="PTHR19848:SF8">
    <property type="entry name" value="F-BOX AND WD REPEAT DOMAIN CONTAINING 7"/>
    <property type="match status" value="1"/>
</dbReference>
<evidence type="ECO:0000256" key="3">
    <source>
        <dbReference type="PROSITE-ProRule" id="PRU00221"/>
    </source>
</evidence>
<dbReference type="OrthoDB" id="206617at2759"/>
<dbReference type="InterPro" id="IPR036322">
    <property type="entry name" value="WD40_repeat_dom_sf"/>
</dbReference>
<reference evidence="5" key="1">
    <citation type="submission" date="2021-11" db="EMBL/GenBank/DDBJ databases">
        <authorList>
            <consortium name="Genoscope - CEA"/>
            <person name="William W."/>
        </authorList>
    </citation>
    <scope>NUCLEOTIDE SEQUENCE</scope>
</reference>
<dbReference type="InterPro" id="IPR020472">
    <property type="entry name" value="WD40_PAC1"/>
</dbReference>
<feature type="domain" description="NACHT" evidence="4">
    <location>
        <begin position="110"/>
        <end position="258"/>
    </location>
</feature>
<gene>
    <name evidence="5" type="ORF">PECAL_3P11930</name>
</gene>
<dbReference type="Proteomes" id="UP000789595">
    <property type="component" value="Unassembled WGS sequence"/>
</dbReference>
<dbReference type="InterPro" id="IPR011047">
    <property type="entry name" value="Quinoprotein_ADH-like_sf"/>
</dbReference>
<name>A0A8J2WYM3_9STRA</name>
<dbReference type="Gene3D" id="3.40.50.300">
    <property type="entry name" value="P-loop containing nucleotide triphosphate hydrolases"/>
    <property type="match status" value="1"/>
</dbReference>
<evidence type="ECO:0000313" key="6">
    <source>
        <dbReference type="Proteomes" id="UP000789595"/>
    </source>
</evidence>
<dbReference type="SUPFAM" id="SSF52540">
    <property type="entry name" value="P-loop containing nucleoside triphosphate hydrolases"/>
    <property type="match status" value="1"/>
</dbReference>
<dbReference type="InterPro" id="IPR027417">
    <property type="entry name" value="P-loop_NTPase"/>
</dbReference>
<keyword evidence="2" id="KW-0677">Repeat</keyword>
<dbReference type="Gene3D" id="2.130.10.10">
    <property type="entry name" value="YVTN repeat-like/Quinoprotein amine dehydrogenase"/>
    <property type="match status" value="5"/>
</dbReference>
<dbReference type="PROSITE" id="PS50837">
    <property type="entry name" value="NACHT"/>
    <property type="match status" value="1"/>
</dbReference>
<dbReference type="InterPro" id="IPR001680">
    <property type="entry name" value="WD40_rpt"/>
</dbReference>
<keyword evidence="1 3" id="KW-0853">WD repeat</keyword>
<protein>
    <recommendedName>
        <fullName evidence="4">NACHT domain-containing protein</fullName>
    </recommendedName>
</protein>
<accession>A0A8J2WYM3</accession>
<dbReference type="InterPro" id="IPR015943">
    <property type="entry name" value="WD40/YVTN_repeat-like_dom_sf"/>
</dbReference>
<dbReference type="EMBL" id="CAKKNE010000003">
    <property type="protein sequence ID" value="CAH0371260.1"/>
    <property type="molecule type" value="Genomic_DNA"/>
</dbReference>
<feature type="repeat" description="WD" evidence="3">
    <location>
        <begin position="1412"/>
        <end position="1457"/>
    </location>
</feature>
<evidence type="ECO:0000256" key="2">
    <source>
        <dbReference type="ARBA" id="ARBA00022737"/>
    </source>
</evidence>
<dbReference type="CDD" id="cd00200">
    <property type="entry name" value="WD40"/>
    <property type="match status" value="1"/>
</dbReference>
<dbReference type="PROSITE" id="PS50082">
    <property type="entry name" value="WD_REPEATS_2"/>
    <property type="match status" value="4"/>
</dbReference>
<dbReference type="PROSITE" id="PS00678">
    <property type="entry name" value="WD_REPEATS_1"/>
    <property type="match status" value="3"/>
</dbReference>
<proteinExistence type="predicted"/>
<feature type="repeat" description="WD" evidence="3">
    <location>
        <begin position="1203"/>
        <end position="1225"/>
    </location>
</feature>
<keyword evidence="6" id="KW-1185">Reference proteome</keyword>
<dbReference type="SMART" id="SM00320">
    <property type="entry name" value="WD40"/>
    <property type="match status" value="10"/>
</dbReference>
<feature type="repeat" description="WD" evidence="3">
    <location>
        <begin position="1132"/>
        <end position="1168"/>
    </location>
</feature>
<dbReference type="InterPro" id="IPR019775">
    <property type="entry name" value="WD40_repeat_CS"/>
</dbReference>
<dbReference type="Pfam" id="PF00400">
    <property type="entry name" value="WD40"/>
    <property type="match status" value="4"/>
</dbReference>
<dbReference type="InterPro" id="IPR007111">
    <property type="entry name" value="NACHT_NTPase"/>
</dbReference>